<keyword evidence="5" id="KW-1185">Reference proteome</keyword>
<feature type="domain" description="Maestro/Maestro-like HEAT-repeats" evidence="3">
    <location>
        <begin position="170"/>
        <end position="421"/>
    </location>
</feature>
<evidence type="ECO:0000313" key="4">
    <source>
        <dbReference type="EMBL" id="KFV04064.1"/>
    </source>
</evidence>
<proteinExistence type="predicted"/>
<dbReference type="PANTHER" id="PTHR23120:SF42">
    <property type="entry name" value="MAESTRO HEAT-LIKE REPEAT FAMILY MEMBER 3"/>
    <property type="match status" value="1"/>
</dbReference>
<dbReference type="EMBL" id="KL448891">
    <property type="protein sequence ID" value="KFV04064.1"/>
    <property type="molecule type" value="Genomic_DNA"/>
</dbReference>
<name>A0A093BT68_TAUER</name>
<dbReference type="Proteomes" id="UP000053661">
    <property type="component" value="Unassembled WGS sequence"/>
</dbReference>
<dbReference type="InterPro" id="IPR048465">
    <property type="entry name" value="Maestro-like_HEAT"/>
</dbReference>
<dbReference type="Pfam" id="PF23227">
    <property type="entry name" value="HEAT_MROH2B_C"/>
    <property type="match status" value="1"/>
</dbReference>
<dbReference type="InterPro" id="IPR011989">
    <property type="entry name" value="ARM-like"/>
</dbReference>
<evidence type="ECO:0000256" key="1">
    <source>
        <dbReference type="ARBA" id="ARBA00022737"/>
    </source>
</evidence>
<evidence type="ECO:0000259" key="2">
    <source>
        <dbReference type="Pfam" id="PF21047"/>
    </source>
</evidence>
<protein>
    <submittedName>
        <fullName evidence="4">Maestro heat-like repeat-containing protein family member 7</fullName>
    </submittedName>
</protein>
<sequence>AFEKYLLPSEKTDVILVAIESMRDSSAYDKEEASSILELAMTQPSSWLVEVPKIVRGIYENIEHIRTVSARKSLDLLLLLLTDRSPGEVVTSLLRLSPSFDSAALAMWNVLLSQLHTLQNVLRELVSMLGDQRLSRTFSSVTEDACIHHMSLLASSDKIPEELAGLYSFQRYLRRPSLDLLSLVLRGLLTLSQRPETARKILALLPDILESQQNANTDTKMKALLILKNVLAHVERKEARSITLHLMEKLLPFFDEVSCLLRALSISLFKDMMQMAVWKDKQKMKKNVRRSLIPLLFHMSDQVESVAEASQEALLVAAKLLKWKQLQHLIRTQQTWRIGECLVMQDRSRVEDYLSHSLEYVRNDRVPFRLREEAVRFIGVAARQLSDQRTGKLAEIYTALQLAQQDAEPSVSSLAAQTENILRCLRQKPRSTRSLWALCC</sequence>
<keyword evidence="1" id="KW-0677">Repeat</keyword>
<dbReference type="AlphaFoldDB" id="A0A093BT68"/>
<gene>
    <name evidence="4" type="ORF">N340_09052</name>
</gene>
<dbReference type="Gene3D" id="1.25.10.10">
    <property type="entry name" value="Leucine-rich Repeat Variant"/>
    <property type="match status" value="1"/>
</dbReference>
<evidence type="ECO:0000313" key="5">
    <source>
        <dbReference type="Proteomes" id="UP000053661"/>
    </source>
</evidence>
<dbReference type="InterPro" id="IPR055406">
    <property type="entry name" value="HEAT_Maestro"/>
</dbReference>
<accession>A0A093BT68</accession>
<evidence type="ECO:0000259" key="3">
    <source>
        <dbReference type="Pfam" id="PF23227"/>
    </source>
</evidence>
<dbReference type="GO" id="GO:0005737">
    <property type="term" value="C:cytoplasm"/>
    <property type="evidence" value="ECO:0007669"/>
    <property type="project" value="TreeGrafter"/>
</dbReference>
<feature type="non-terminal residue" evidence="4">
    <location>
        <position position="440"/>
    </location>
</feature>
<feature type="domain" description="Maestro-like HEAT-repeats" evidence="2">
    <location>
        <begin position="2"/>
        <end position="122"/>
    </location>
</feature>
<organism evidence="4 5">
    <name type="scientific">Tauraco erythrolophus</name>
    <name type="common">Red-crested turaco</name>
    <dbReference type="NCBI Taxonomy" id="121530"/>
    <lineage>
        <taxon>Eukaryota</taxon>
        <taxon>Metazoa</taxon>
        <taxon>Chordata</taxon>
        <taxon>Craniata</taxon>
        <taxon>Vertebrata</taxon>
        <taxon>Euteleostomi</taxon>
        <taxon>Archelosauria</taxon>
        <taxon>Archosauria</taxon>
        <taxon>Dinosauria</taxon>
        <taxon>Saurischia</taxon>
        <taxon>Theropoda</taxon>
        <taxon>Coelurosauria</taxon>
        <taxon>Aves</taxon>
        <taxon>Neognathae</taxon>
        <taxon>Neoaves</taxon>
        <taxon>Otidimorphae</taxon>
        <taxon>Musophagiformes</taxon>
        <taxon>Musophagidae</taxon>
        <taxon>Tauraco</taxon>
    </lineage>
</organism>
<dbReference type="SUPFAM" id="SSF48371">
    <property type="entry name" value="ARM repeat"/>
    <property type="match status" value="1"/>
</dbReference>
<reference evidence="4 5" key="1">
    <citation type="submission" date="2014-04" db="EMBL/GenBank/DDBJ databases">
        <title>Genome evolution of avian class.</title>
        <authorList>
            <person name="Zhang G."/>
            <person name="Li C."/>
        </authorList>
    </citation>
    <scope>NUCLEOTIDE SEQUENCE [LARGE SCALE GENOMIC DNA]</scope>
    <source>
        <strain evidence="4">BGI_N340</strain>
    </source>
</reference>
<dbReference type="PANTHER" id="PTHR23120">
    <property type="entry name" value="MAESTRO-RELATED HEAT DOMAIN-CONTAINING"/>
    <property type="match status" value="1"/>
</dbReference>
<feature type="non-terminal residue" evidence="4">
    <location>
        <position position="1"/>
    </location>
</feature>
<dbReference type="InterPro" id="IPR045206">
    <property type="entry name" value="Maestro_heat-like_prot"/>
</dbReference>
<dbReference type="Pfam" id="PF21047">
    <property type="entry name" value="HEAT_Maestro"/>
    <property type="match status" value="1"/>
</dbReference>
<dbReference type="InterPro" id="IPR016024">
    <property type="entry name" value="ARM-type_fold"/>
</dbReference>